<feature type="region of interest" description="Disordered" evidence="1">
    <location>
        <begin position="900"/>
        <end position="920"/>
    </location>
</feature>
<dbReference type="EMBL" id="JAWCUA010000001">
    <property type="protein sequence ID" value="MDU0111880.1"/>
    <property type="molecule type" value="Genomic_DNA"/>
</dbReference>
<comment type="caution">
    <text evidence="2">The sequence shown here is derived from an EMBL/GenBank/DDBJ whole genome shotgun (WGS) entry which is preliminary data.</text>
</comment>
<dbReference type="InterPro" id="IPR006626">
    <property type="entry name" value="PbH1"/>
</dbReference>
<dbReference type="SMART" id="SM00710">
    <property type="entry name" value="PbH1"/>
    <property type="match status" value="4"/>
</dbReference>
<organism evidence="2 3">
    <name type="scientific">Psychrosphaera aquimarina</name>
    <dbReference type="NCBI Taxonomy" id="2044854"/>
    <lineage>
        <taxon>Bacteria</taxon>
        <taxon>Pseudomonadati</taxon>
        <taxon>Pseudomonadota</taxon>
        <taxon>Gammaproteobacteria</taxon>
        <taxon>Alteromonadales</taxon>
        <taxon>Pseudoalteromonadaceae</taxon>
        <taxon>Psychrosphaera</taxon>
    </lineage>
</organism>
<gene>
    <name evidence="2" type="ORF">RT723_02435</name>
</gene>
<keyword evidence="3" id="KW-1185">Reference proteome</keyword>
<dbReference type="Proteomes" id="UP001257914">
    <property type="component" value="Unassembled WGS sequence"/>
</dbReference>
<dbReference type="Gene3D" id="2.60.40.10">
    <property type="entry name" value="Immunoglobulins"/>
    <property type="match status" value="2"/>
</dbReference>
<reference evidence="2 3" key="1">
    <citation type="submission" date="2023-10" db="EMBL/GenBank/DDBJ databases">
        <title>Psychrosphaera aquimaarina strain SW33 isolated from seawater.</title>
        <authorList>
            <person name="Bayburt H."/>
            <person name="Kim J.M."/>
            <person name="Choi B.J."/>
            <person name="Jeon C.O."/>
        </authorList>
    </citation>
    <scope>NUCLEOTIDE SEQUENCE [LARGE SCALE GENOMIC DNA]</scope>
    <source>
        <strain evidence="2 3">KCTC 52743</strain>
    </source>
</reference>
<name>A0ABU3QWT7_9GAMM</name>
<dbReference type="RefSeq" id="WP_315945757.1">
    <property type="nucleotide sequence ID" value="NZ_JAWCUA010000001.1"/>
</dbReference>
<dbReference type="SUPFAM" id="SSF51126">
    <property type="entry name" value="Pectin lyase-like"/>
    <property type="match status" value="1"/>
</dbReference>
<dbReference type="Gene3D" id="2.160.20.10">
    <property type="entry name" value="Single-stranded right-handed beta-helix, Pectin lyase-like"/>
    <property type="match status" value="1"/>
</dbReference>
<dbReference type="PROSITE" id="PS51257">
    <property type="entry name" value="PROKAR_LIPOPROTEIN"/>
    <property type="match status" value="1"/>
</dbReference>
<sequence>MNKNLMTLALTLAISACSSDDIKTAKENSPAVFSGVNTAVNNLETVTNNHHLVVSDADEGENGIVSQTNTITTYGTFSITEDGAWTYELDASNSAVVALNSGEQLTDTITITSIDGTQSNIVITITGSDPQVNQPATFSGDLKANVYNDSTNKLMGKITVTDLDEGESTIQSQENVSTSYGKFDITNRGEWTYTVDSSNDAVLSLDIGSNLTDTITIISQDGTTTELVIIITGTTTSSSNGFSAVEGGNHIDGYTNAVPVINCTSTVSSISSLEDAAEELVAGDTLCLSDGTYTGDLELRIEAIGTADKPVTVAAAHSGEAIIKGGEISVRMGGEHIVLQGFVFRDGESGSSIIKLEKETECRYCRVTEVSIIDMDGGEYDSSKWIEYYGQYNRIDHNWFSGKESSGALLVLPRWIDEDTFKSSGFAEDRAQIDHNYFGNRPPAFGRAYAGSSDNEYEGVRLGLSTTHSAPSYSTLENNYFERIQGEAEVISNKSANNIIRHNTVRNSNGSIVTRHGANAIISNNFVFGDDNPFSGGIRLVDDGHIVTNNYVQGARYSSSNWNGGIVLTSGNNAGDTENGYQNVSNVFVANNTIVDSVNSLNVYGGKNDEAPKNIYFLNNIIADAIGPVIRTNGEDMPSNSTFAGNYIFGQAFSDNDDVTEGNTTGFTFVDVMLGIGTDGLNRPSTNSPDLTANSTTDVGAFTLPTIDMDGQIRSAATTSGADEVSSDTVTLAPLTSDDVGPINYRPTPGKIYVEKVSIANHDFDSGDLAEWTNEGSTGASIITGDDVFSRGHSLMLDSNEAMVTQVITLNAHTNYTLSAFMKGAAKLTITVNGEHYAAERTSNNYGLSTVSFNSGEGTSAVLRATVDDLVTNNATILNPDFDDGQENWIVVEGTGIGQVQDSSNSSGGNDGSIKFKYNSDDSGTPHNPYIAQTVSVQPNSEYKLSIYNLYKSDGNASSVLFGVATDTDVTVETNVLASKNSVYSTLKSTGNTKGDDSFYQDTLTFNSGANTSLTVFAQFKSTDGSEIRVDEFDLSHESAPNEGTKAFFDSIRLVSHPLSEVESLAAEDD</sequence>
<dbReference type="Pfam" id="PF14592">
    <property type="entry name" value="Chondroitinas_B"/>
    <property type="match status" value="1"/>
</dbReference>
<evidence type="ECO:0000256" key="1">
    <source>
        <dbReference type="SAM" id="MobiDB-lite"/>
    </source>
</evidence>
<dbReference type="NCBIfam" id="TIGR01965">
    <property type="entry name" value="VCBS_repeat"/>
    <property type="match status" value="2"/>
</dbReference>
<dbReference type="Gene3D" id="2.60.120.260">
    <property type="entry name" value="Galactose-binding domain-like"/>
    <property type="match status" value="2"/>
</dbReference>
<dbReference type="InterPro" id="IPR013783">
    <property type="entry name" value="Ig-like_fold"/>
</dbReference>
<accession>A0ABU3QWT7</accession>
<protein>
    <submittedName>
        <fullName evidence="2">Chondroitinase-B domain-containing protein</fullName>
    </submittedName>
</protein>
<dbReference type="CDD" id="cd14251">
    <property type="entry name" value="PL-6"/>
    <property type="match status" value="1"/>
</dbReference>
<dbReference type="InterPro" id="IPR010221">
    <property type="entry name" value="VCBS_dom"/>
</dbReference>
<proteinExistence type="predicted"/>
<evidence type="ECO:0000313" key="2">
    <source>
        <dbReference type="EMBL" id="MDU0111880.1"/>
    </source>
</evidence>
<evidence type="ECO:0000313" key="3">
    <source>
        <dbReference type="Proteomes" id="UP001257914"/>
    </source>
</evidence>
<dbReference type="InterPro" id="IPR011050">
    <property type="entry name" value="Pectin_lyase_fold/virulence"/>
</dbReference>
<dbReference type="InterPro" id="IPR039513">
    <property type="entry name" value="PL-6"/>
</dbReference>
<dbReference type="InterPro" id="IPR012334">
    <property type="entry name" value="Pectin_lyas_fold"/>
</dbReference>